<comment type="caution">
    <text evidence="2">The sequence shown here is derived from an EMBL/GenBank/DDBJ whole genome shotgun (WGS) entry which is preliminary data.</text>
</comment>
<feature type="domain" description="4Fe-4S ferredoxin-type" evidence="1">
    <location>
        <begin position="64"/>
        <end position="93"/>
    </location>
</feature>
<sequence>MLEIAVASGKGGVGKSTLSSTLILYLKERGYDIIAVDADADAPNLHLIFEVERWDKEEPYSDSWVSEIDYFRCVNCGICHNVCTYGAVSLVEGRYYINPMICEGCLTCSLACPEKAIRRKRVNRGVIRLSYTKYGFPLWTSELSPGRPNSGRLVTEIKNRAKAMAKENTISVVDSAAGIGCQVISSLSGANVALLVAEPTPASLSDLKRIHTIAKQFSLPSALVINKYDMNSEFVEEIIKYAREENIDVIGMVPYDDHVPKAMAEMRPLIKQYNEAPASKALVEIARIVEERIIRGWSDWSRSHRPSKPARYVPIIIKPGEKA</sequence>
<dbReference type="PANTHER" id="PTHR43534">
    <property type="entry name" value="MIND SUPERFAMILY P-LOOP ATPASE CONTAINING AN INSERTED FERREDOXIN DOMAIN"/>
    <property type="match status" value="1"/>
</dbReference>
<evidence type="ECO:0000313" key="3">
    <source>
        <dbReference type="Proteomes" id="UP000652307"/>
    </source>
</evidence>
<dbReference type="Gene3D" id="3.40.50.300">
    <property type="entry name" value="P-loop containing nucleotide triphosphate hydrolases"/>
    <property type="match status" value="1"/>
</dbReference>
<dbReference type="PANTHER" id="PTHR43534:SF1">
    <property type="entry name" value="4FE-4S CLUSTER CONTAINING PARA FAMILY ATPASE PROTEIN"/>
    <property type="match status" value="1"/>
</dbReference>
<protein>
    <submittedName>
        <fullName evidence="2">ATP-binding protein</fullName>
    </submittedName>
</protein>
<proteinExistence type="predicted"/>
<accession>A0A843AB42</accession>
<dbReference type="Pfam" id="PF01656">
    <property type="entry name" value="CbiA"/>
    <property type="match status" value="1"/>
</dbReference>
<dbReference type="RefSeq" id="WP_193803672.1">
    <property type="nucleotide sequence ID" value="NZ_JADEZV010000002.1"/>
</dbReference>
<dbReference type="InterPro" id="IPR027417">
    <property type="entry name" value="P-loop_NTPase"/>
</dbReference>
<reference evidence="2" key="1">
    <citation type="submission" date="2020-10" db="EMBL/GenBank/DDBJ databases">
        <title>Fervidococcus fontis strain 3639Fd - the first crenarchaeon capable of growth on lipids.</title>
        <authorList>
            <person name="Kochetkova T.V."/>
            <person name="Elcheninov A.G."/>
            <person name="Toschakov S.V."/>
            <person name="Kublanov I.V."/>
        </authorList>
    </citation>
    <scope>NUCLEOTIDE SEQUENCE</scope>
    <source>
        <strain evidence="2">3639Fd</strain>
    </source>
</reference>
<evidence type="ECO:0000259" key="1">
    <source>
        <dbReference type="PROSITE" id="PS51379"/>
    </source>
</evidence>
<dbReference type="SUPFAM" id="SSF52540">
    <property type="entry name" value="P-loop containing nucleoside triphosphate hydrolases"/>
    <property type="match status" value="1"/>
</dbReference>
<dbReference type="InterPro" id="IPR017900">
    <property type="entry name" value="4Fe4S_Fe_S_CS"/>
</dbReference>
<gene>
    <name evidence="2" type="ORF">IOK49_04095</name>
</gene>
<dbReference type="Pfam" id="PF00037">
    <property type="entry name" value="Fer4"/>
    <property type="match status" value="2"/>
</dbReference>
<keyword evidence="2" id="KW-0547">Nucleotide-binding</keyword>
<dbReference type="GO" id="GO:0005524">
    <property type="term" value="F:ATP binding"/>
    <property type="evidence" value="ECO:0007669"/>
    <property type="project" value="UniProtKB-KW"/>
</dbReference>
<dbReference type="AlphaFoldDB" id="A0A843AB42"/>
<evidence type="ECO:0000313" key="2">
    <source>
        <dbReference type="EMBL" id="MBE9391254.1"/>
    </source>
</evidence>
<feature type="domain" description="4Fe-4S ferredoxin-type" evidence="1">
    <location>
        <begin position="94"/>
        <end position="122"/>
    </location>
</feature>
<dbReference type="EMBL" id="JADEZV010000002">
    <property type="protein sequence ID" value="MBE9391254.1"/>
    <property type="molecule type" value="Genomic_DNA"/>
</dbReference>
<dbReference type="PROSITE" id="PS00198">
    <property type="entry name" value="4FE4S_FER_1"/>
    <property type="match status" value="1"/>
</dbReference>
<dbReference type="InterPro" id="IPR002586">
    <property type="entry name" value="CobQ/CobB/MinD/ParA_Nub-bd_dom"/>
</dbReference>
<keyword evidence="2" id="KW-0067">ATP-binding</keyword>
<dbReference type="Proteomes" id="UP000652307">
    <property type="component" value="Unassembled WGS sequence"/>
</dbReference>
<dbReference type="GO" id="GO:0016491">
    <property type="term" value="F:oxidoreductase activity"/>
    <property type="evidence" value="ECO:0007669"/>
    <property type="project" value="UniProtKB-ARBA"/>
</dbReference>
<dbReference type="InterPro" id="IPR017896">
    <property type="entry name" value="4Fe4S_Fe-S-bd"/>
</dbReference>
<name>A0A843AB42_9CREN</name>
<dbReference type="Gene3D" id="3.30.70.20">
    <property type="match status" value="1"/>
</dbReference>
<dbReference type="PROSITE" id="PS51379">
    <property type="entry name" value="4FE4S_FER_2"/>
    <property type="match status" value="2"/>
</dbReference>
<organism evidence="2 3">
    <name type="scientific">Fervidicoccus fontis</name>
    <dbReference type="NCBI Taxonomy" id="683846"/>
    <lineage>
        <taxon>Archaea</taxon>
        <taxon>Thermoproteota</taxon>
        <taxon>Thermoprotei</taxon>
        <taxon>Fervidicoccales</taxon>
        <taxon>Fervidicoccaceae</taxon>
        <taxon>Fervidicoccus</taxon>
    </lineage>
</organism>